<dbReference type="Gene3D" id="3.40.50.720">
    <property type="entry name" value="NAD(P)-binding Rossmann-like Domain"/>
    <property type="match status" value="1"/>
</dbReference>
<dbReference type="PROSITE" id="PS00061">
    <property type="entry name" value="ADH_SHORT"/>
    <property type="match status" value="1"/>
</dbReference>
<name>A0A238X135_9ACTN</name>
<dbReference type="OrthoDB" id="4288312at2"/>
<gene>
    <name evidence="4" type="ORF">SAMN06272737_1116</name>
</gene>
<dbReference type="PANTHER" id="PTHR24321">
    <property type="entry name" value="DEHYDROGENASES, SHORT CHAIN"/>
    <property type="match status" value="1"/>
</dbReference>
<dbReference type="PRINTS" id="PR00080">
    <property type="entry name" value="SDRFAMILY"/>
</dbReference>
<dbReference type="GO" id="GO:0016491">
    <property type="term" value="F:oxidoreductase activity"/>
    <property type="evidence" value="ECO:0007669"/>
    <property type="project" value="UniProtKB-KW"/>
</dbReference>
<evidence type="ECO:0000256" key="3">
    <source>
        <dbReference type="SAM" id="SignalP"/>
    </source>
</evidence>
<evidence type="ECO:0000256" key="2">
    <source>
        <dbReference type="ARBA" id="ARBA00023002"/>
    </source>
</evidence>
<dbReference type="Proteomes" id="UP000198403">
    <property type="component" value="Unassembled WGS sequence"/>
</dbReference>
<evidence type="ECO:0000313" key="5">
    <source>
        <dbReference type="Proteomes" id="UP000198403"/>
    </source>
</evidence>
<dbReference type="Pfam" id="PF13561">
    <property type="entry name" value="adh_short_C2"/>
    <property type="match status" value="1"/>
</dbReference>
<evidence type="ECO:0000256" key="1">
    <source>
        <dbReference type="ARBA" id="ARBA00006484"/>
    </source>
</evidence>
<dbReference type="InterPro" id="IPR020904">
    <property type="entry name" value="Sc_DH/Rdtase_CS"/>
</dbReference>
<dbReference type="PRINTS" id="PR00081">
    <property type="entry name" value="GDHRDH"/>
</dbReference>
<keyword evidence="3" id="KW-0732">Signal</keyword>
<accession>A0A238X135</accession>
<dbReference type="CDD" id="cd05233">
    <property type="entry name" value="SDR_c"/>
    <property type="match status" value="1"/>
</dbReference>
<organism evidence="4 5">
    <name type="scientific">Blastococcus mobilis</name>
    <dbReference type="NCBI Taxonomy" id="1938746"/>
    <lineage>
        <taxon>Bacteria</taxon>
        <taxon>Bacillati</taxon>
        <taxon>Actinomycetota</taxon>
        <taxon>Actinomycetes</taxon>
        <taxon>Geodermatophilales</taxon>
        <taxon>Geodermatophilaceae</taxon>
        <taxon>Blastococcus</taxon>
    </lineage>
</organism>
<keyword evidence="2" id="KW-0560">Oxidoreductase</keyword>
<reference evidence="4 5" key="1">
    <citation type="submission" date="2017-06" db="EMBL/GenBank/DDBJ databases">
        <authorList>
            <person name="Kim H.J."/>
            <person name="Triplett B.A."/>
        </authorList>
    </citation>
    <scope>NUCLEOTIDE SEQUENCE [LARGE SCALE GENOMIC DNA]</scope>
    <source>
        <strain evidence="4 5">DSM 44272</strain>
    </source>
</reference>
<dbReference type="NCBIfam" id="NF009466">
    <property type="entry name" value="PRK12826.1-2"/>
    <property type="match status" value="1"/>
</dbReference>
<dbReference type="EMBL" id="FZNO01000011">
    <property type="protein sequence ID" value="SNR52462.1"/>
    <property type="molecule type" value="Genomic_DNA"/>
</dbReference>
<dbReference type="SUPFAM" id="SSF51735">
    <property type="entry name" value="NAD(P)-binding Rossmann-fold domains"/>
    <property type="match status" value="1"/>
</dbReference>
<proteinExistence type="inferred from homology"/>
<dbReference type="AlphaFoldDB" id="A0A238X135"/>
<evidence type="ECO:0000313" key="4">
    <source>
        <dbReference type="EMBL" id="SNR52462.1"/>
    </source>
</evidence>
<dbReference type="FunFam" id="3.40.50.720:FF:000084">
    <property type="entry name" value="Short-chain dehydrogenase reductase"/>
    <property type="match status" value="1"/>
</dbReference>
<dbReference type="InterPro" id="IPR036291">
    <property type="entry name" value="NAD(P)-bd_dom_sf"/>
</dbReference>
<feature type="signal peptide" evidence="3">
    <location>
        <begin position="1"/>
        <end position="24"/>
    </location>
</feature>
<comment type="similarity">
    <text evidence="1">Belongs to the short-chain dehydrogenases/reductases (SDR) family.</text>
</comment>
<dbReference type="PANTHER" id="PTHR24321:SF8">
    <property type="entry name" value="ESTRADIOL 17-BETA-DEHYDROGENASE 8-RELATED"/>
    <property type="match status" value="1"/>
</dbReference>
<dbReference type="RefSeq" id="WP_089336679.1">
    <property type="nucleotide sequence ID" value="NZ_FZNO01000011.1"/>
</dbReference>
<sequence>MAAQRVLVTAGASGIGLAIAEAFAADGARVHVGDVDADALRRTTAASESISGSVCDVSDPQAVQRMFTDVEETLGGLDVLVNNAGIAGLTQPAEELDLQAWQQVLSVNLTGTLLVTQRAIPLLKQSSRGSIIVMSSIAGRFGYPNRIAYSTTKWGLVGFTKTLSLELGPHGITANTIHPGAVRGPRIEQVMQGRAAISGRTVEEETELALANQAIRDFVDPADIAALAIFLAGPHGRTISGQAFPIDGDSRAAQ</sequence>
<keyword evidence="5" id="KW-1185">Reference proteome</keyword>
<protein>
    <submittedName>
        <fullName evidence="4">NAD(P)-dependent dehydrogenase, short-chain alcohol dehydrogenase family</fullName>
    </submittedName>
</protein>
<dbReference type="InterPro" id="IPR002347">
    <property type="entry name" value="SDR_fam"/>
</dbReference>
<feature type="chain" id="PRO_5039124932" evidence="3">
    <location>
        <begin position="25"/>
        <end position="254"/>
    </location>
</feature>